<protein>
    <submittedName>
        <fullName evidence="2">Uncharacterized protein</fullName>
    </submittedName>
</protein>
<sequence>MIIGGSSRCISRDYGSSSCNKVISDENSETAGSISAGEGQYQQQ</sequence>
<evidence type="ECO:0000313" key="2">
    <source>
        <dbReference type="EMBL" id="JAH02212.1"/>
    </source>
</evidence>
<proteinExistence type="predicted"/>
<reference evidence="2" key="2">
    <citation type="journal article" date="2015" name="Fish Shellfish Immunol.">
        <title>Early steps in the European eel (Anguilla anguilla)-Vibrio vulnificus interaction in the gills: Role of the RtxA13 toxin.</title>
        <authorList>
            <person name="Callol A."/>
            <person name="Pajuelo D."/>
            <person name="Ebbesson L."/>
            <person name="Teles M."/>
            <person name="MacKenzie S."/>
            <person name="Amaro C."/>
        </authorList>
    </citation>
    <scope>NUCLEOTIDE SEQUENCE</scope>
</reference>
<accession>A0A0E9PD38</accession>
<organism evidence="2">
    <name type="scientific">Anguilla anguilla</name>
    <name type="common">European freshwater eel</name>
    <name type="synonym">Muraena anguilla</name>
    <dbReference type="NCBI Taxonomy" id="7936"/>
    <lineage>
        <taxon>Eukaryota</taxon>
        <taxon>Metazoa</taxon>
        <taxon>Chordata</taxon>
        <taxon>Craniata</taxon>
        <taxon>Vertebrata</taxon>
        <taxon>Euteleostomi</taxon>
        <taxon>Actinopterygii</taxon>
        <taxon>Neopterygii</taxon>
        <taxon>Teleostei</taxon>
        <taxon>Anguilliformes</taxon>
        <taxon>Anguillidae</taxon>
        <taxon>Anguilla</taxon>
    </lineage>
</organism>
<reference evidence="2" key="1">
    <citation type="submission" date="2014-11" db="EMBL/GenBank/DDBJ databases">
        <authorList>
            <person name="Amaro Gonzalez C."/>
        </authorList>
    </citation>
    <scope>NUCLEOTIDE SEQUENCE</scope>
</reference>
<dbReference type="AlphaFoldDB" id="A0A0E9PD38"/>
<dbReference type="EMBL" id="GBXM01106365">
    <property type="protein sequence ID" value="JAH02212.1"/>
    <property type="molecule type" value="Transcribed_RNA"/>
</dbReference>
<name>A0A0E9PD38_ANGAN</name>
<feature type="region of interest" description="Disordered" evidence="1">
    <location>
        <begin position="23"/>
        <end position="44"/>
    </location>
</feature>
<evidence type="ECO:0000256" key="1">
    <source>
        <dbReference type="SAM" id="MobiDB-lite"/>
    </source>
</evidence>